<dbReference type="Proteomes" id="UP001054252">
    <property type="component" value="Unassembled WGS sequence"/>
</dbReference>
<reference evidence="3 4" key="1">
    <citation type="journal article" date="2021" name="Commun. Biol.">
        <title>The genome of Shorea leprosula (Dipterocarpaceae) highlights the ecological relevance of drought in aseasonal tropical rainforests.</title>
        <authorList>
            <person name="Ng K.K.S."/>
            <person name="Kobayashi M.J."/>
            <person name="Fawcett J.A."/>
            <person name="Hatakeyama M."/>
            <person name="Paape T."/>
            <person name="Ng C.H."/>
            <person name="Ang C.C."/>
            <person name="Tnah L.H."/>
            <person name="Lee C.T."/>
            <person name="Nishiyama T."/>
            <person name="Sese J."/>
            <person name="O'Brien M.J."/>
            <person name="Copetti D."/>
            <person name="Mohd Noor M.I."/>
            <person name="Ong R.C."/>
            <person name="Putra M."/>
            <person name="Sireger I.Z."/>
            <person name="Indrioko S."/>
            <person name="Kosugi Y."/>
            <person name="Izuno A."/>
            <person name="Isagi Y."/>
            <person name="Lee S.L."/>
            <person name="Shimizu K.K."/>
        </authorList>
    </citation>
    <scope>NUCLEOTIDE SEQUENCE [LARGE SCALE GENOMIC DNA]</scope>
    <source>
        <strain evidence="3">214</strain>
    </source>
</reference>
<accession>A0AAV5KB04</accession>
<organism evidence="3 4">
    <name type="scientific">Rubroshorea leprosula</name>
    <dbReference type="NCBI Taxonomy" id="152421"/>
    <lineage>
        <taxon>Eukaryota</taxon>
        <taxon>Viridiplantae</taxon>
        <taxon>Streptophyta</taxon>
        <taxon>Embryophyta</taxon>
        <taxon>Tracheophyta</taxon>
        <taxon>Spermatophyta</taxon>
        <taxon>Magnoliopsida</taxon>
        <taxon>eudicotyledons</taxon>
        <taxon>Gunneridae</taxon>
        <taxon>Pentapetalae</taxon>
        <taxon>rosids</taxon>
        <taxon>malvids</taxon>
        <taxon>Malvales</taxon>
        <taxon>Dipterocarpaceae</taxon>
        <taxon>Rubroshorea</taxon>
    </lineage>
</organism>
<evidence type="ECO:0000256" key="1">
    <source>
        <dbReference type="SAM" id="MobiDB-lite"/>
    </source>
</evidence>
<dbReference type="PANTHER" id="PTHR34268">
    <property type="entry name" value="OS01G0321850 PROTEIN"/>
    <property type="match status" value="1"/>
</dbReference>
<dbReference type="EMBL" id="BPVZ01000058">
    <property type="protein sequence ID" value="GKV21731.1"/>
    <property type="molecule type" value="Genomic_DNA"/>
</dbReference>
<feature type="region of interest" description="Disordered" evidence="1">
    <location>
        <begin position="64"/>
        <end position="93"/>
    </location>
</feature>
<keyword evidence="2" id="KW-1133">Transmembrane helix</keyword>
<sequence>MSPDILFEDVLMKIVMFVVVQALVYLILSKSSNIFSDDKKKRSLSFKPARSVSIRRMLAAISDLPQGSEPSPLASATRSPSAQEYPIFEENQS</sequence>
<protein>
    <submittedName>
        <fullName evidence="3">Uncharacterized protein</fullName>
    </submittedName>
</protein>
<dbReference type="PANTHER" id="PTHR34268:SF8">
    <property type="entry name" value="FAE DOMAIN-CONTAINING PROTEIN"/>
    <property type="match status" value="1"/>
</dbReference>
<evidence type="ECO:0000313" key="4">
    <source>
        <dbReference type="Proteomes" id="UP001054252"/>
    </source>
</evidence>
<proteinExistence type="predicted"/>
<dbReference type="AlphaFoldDB" id="A0AAV5KB04"/>
<evidence type="ECO:0000313" key="3">
    <source>
        <dbReference type="EMBL" id="GKV21731.1"/>
    </source>
</evidence>
<keyword evidence="4" id="KW-1185">Reference proteome</keyword>
<keyword evidence="2" id="KW-0472">Membrane</keyword>
<keyword evidence="2" id="KW-0812">Transmembrane</keyword>
<evidence type="ECO:0000256" key="2">
    <source>
        <dbReference type="SAM" id="Phobius"/>
    </source>
</evidence>
<comment type="caution">
    <text evidence="3">The sequence shown here is derived from an EMBL/GenBank/DDBJ whole genome shotgun (WGS) entry which is preliminary data.</text>
</comment>
<name>A0AAV5KB04_9ROSI</name>
<gene>
    <name evidence="3" type="ORF">SLEP1_g31685</name>
</gene>
<feature type="transmembrane region" description="Helical" evidence="2">
    <location>
        <begin position="12"/>
        <end position="28"/>
    </location>
</feature>